<dbReference type="EMBL" id="MF768985">
    <property type="protein sequence ID" value="ATU84136.1"/>
    <property type="molecule type" value="Genomic_DNA"/>
</dbReference>
<organism evidence="1">
    <name type="scientific">White spot syndrome virus</name>
    <dbReference type="NCBI Taxonomy" id="342409"/>
    <lineage>
        <taxon>Viruses</taxon>
        <taxon>Viruses incertae sedis</taxon>
        <taxon>Naldaviricetes</taxon>
        <taxon>Nimaviridae</taxon>
        <taxon>Whispovirus</taxon>
    </lineage>
</organism>
<reference evidence="1" key="1">
    <citation type="journal article" date="2018" name="Aquaculture">
        <title>Complete genome sequence of a white spot syndrome virus associated with a disease incursion in Australia.</title>
        <authorList>
            <person name="Oakey J."/>
            <person name="Smith C.S."/>
        </authorList>
    </citation>
    <scope>NUCLEOTIDE SEQUENCE [LARGE SCALE GENOMIC DNA]</scope>
    <source>
        <strain evidence="1">WSSV-AU</strain>
    </source>
</reference>
<dbReference type="Proteomes" id="UP000267516">
    <property type="component" value="Segment"/>
</dbReference>
<accession>A0A2D3I6V3</accession>
<evidence type="ECO:0000313" key="1">
    <source>
        <dbReference type="EMBL" id="ATU84136.1"/>
    </source>
</evidence>
<proteinExistence type="predicted"/>
<protein>
    <submittedName>
        <fullName evidence="1">ORF401</fullName>
    </submittedName>
</protein>
<name>A0A2D3I6V3_9VIRU</name>
<sequence length="63" mass="7294">MLTQRLAPMSLSLSCKISLSFYWQSLQRLLWLSLGPRRVSSPFLLQYFLQVVFSKLIGKCSII</sequence>